<comment type="caution">
    <text evidence="2">The sequence shown here is derived from an EMBL/GenBank/DDBJ whole genome shotgun (WGS) entry which is preliminary data.</text>
</comment>
<dbReference type="EMBL" id="BQKI01000015">
    <property type="protein sequence ID" value="GJN08338.1"/>
    <property type="molecule type" value="Genomic_DNA"/>
</dbReference>
<feature type="chain" id="PRO_5043775190" evidence="1">
    <location>
        <begin position="26"/>
        <end position="143"/>
    </location>
</feature>
<proteinExistence type="predicted"/>
<reference evidence="2" key="2">
    <citation type="submission" date="2021-12" db="EMBL/GenBank/DDBJ databases">
        <title>Resequencing data analysis of finger millet.</title>
        <authorList>
            <person name="Hatakeyama M."/>
            <person name="Aluri S."/>
            <person name="Balachadran M.T."/>
            <person name="Sivarajan S.R."/>
            <person name="Poveda L."/>
            <person name="Shimizu-Inatsugi R."/>
            <person name="Schlapbach R."/>
            <person name="Sreeman S.M."/>
            <person name="Shimizu K.K."/>
        </authorList>
    </citation>
    <scope>NUCLEOTIDE SEQUENCE</scope>
</reference>
<dbReference type="Proteomes" id="UP001054889">
    <property type="component" value="Unassembled WGS sequence"/>
</dbReference>
<dbReference type="AlphaFoldDB" id="A0AAV5DBE8"/>
<keyword evidence="1" id="KW-0732">Signal</keyword>
<evidence type="ECO:0000313" key="2">
    <source>
        <dbReference type="EMBL" id="GJN08338.1"/>
    </source>
</evidence>
<sequence length="143" mass="16245">MSRRTNPFALPMLRLRCALCSTALGRPLPSSPFGKYRTLVATADTIGDPISEEEFAALEDKEGDDMCIRLYKQSARTNAHMRNYIHEHGCLYMDESDGYIFDNSVLVEEIRCKHVPVEEMEANATRGGITYYYNVIMSLECHV</sequence>
<accession>A0AAV5DBE8</accession>
<name>A0AAV5DBE8_ELECO</name>
<feature type="signal peptide" evidence="1">
    <location>
        <begin position="1"/>
        <end position="25"/>
    </location>
</feature>
<evidence type="ECO:0000256" key="1">
    <source>
        <dbReference type="SAM" id="SignalP"/>
    </source>
</evidence>
<keyword evidence="3" id="KW-1185">Reference proteome</keyword>
<protein>
    <submittedName>
        <fullName evidence="2">Uncharacterized protein</fullName>
    </submittedName>
</protein>
<gene>
    <name evidence="2" type="primary">ga26248</name>
    <name evidence="2" type="ORF">PR202_ga26248</name>
</gene>
<reference evidence="2" key="1">
    <citation type="journal article" date="2018" name="DNA Res.">
        <title>Multiple hybrid de novo genome assembly of finger millet, an orphan allotetraploid crop.</title>
        <authorList>
            <person name="Hatakeyama M."/>
            <person name="Aluri S."/>
            <person name="Balachadran M.T."/>
            <person name="Sivarajan S.R."/>
            <person name="Patrignani A."/>
            <person name="Gruter S."/>
            <person name="Poveda L."/>
            <person name="Shimizu-Inatsugi R."/>
            <person name="Baeten J."/>
            <person name="Francoijs K.J."/>
            <person name="Nataraja K.N."/>
            <person name="Reddy Y.A.N."/>
            <person name="Phadnis S."/>
            <person name="Ravikumar R.L."/>
            <person name="Schlapbach R."/>
            <person name="Sreeman S.M."/>
            <person name="Shimizu K.K."/>
        </authorList>
    </citation>
    <scope>NUCLEOTIDE SEQUENCE</scope>
</reference>
<organism evidence="2 3">
    <name type="scientific">Eleusine coracana subsp. coracana</name>
    <dbReference type="NCBI Taxonomy" id="191504"/>
    <lineage>
        <taxon>Eukaryota</taxon>
        <taxon>Viridiplantae</taxon>
        <taxon>Streptophyta</taxon>
        <taxon>Embryophyta</taxon>
        <taxon>Tracheophyta</taxon>
        <taxon>Spermatophyta</taxon>
        <taxon>Magnoliopsida</taxon>
        <taxon>Liliopsida</taxon>
        <taxon>Poales</taxon>
        <taxon>Poaceae</taxon>
        <taxon>PACMAD clade</taxon>
        <taxon>Chloridoideae</taxon>
        <taxon>Cynodonteae</taxon>
        <taxon>Eleusininae</taxon>
        <taxon>Eleusine</taxon>
    </lineage>
</organism>
<evidence type="ECO:0000313" key="3">
    <source>
        <dbReference type="Proteomes" id="UP001054889"/>
    </source>
</evidence>